<dbReference type="EMBL" id="JAVIZX010000001">
    <property type="protein sequence ID" value="MDR6215173.1"/>
    <property type="molecule type" value="Genomic_DNA"/>
</dbReference>
<reference evidence="1 2" key="1">
    <citation type="submission" date="2023-08" db="EMBL/GenBank/DDBJ databases">
        <title>Functional and genomic diversity of the sorghum phyllosphere microbiome.</title>
        <authorList>
            <person name="Shade A."/>
        </authorList>
    </citation>
    <scope>NUCLEOTIDE SEQUENCE [LARGE SCALE GENOMIC DNA]</scope>
    <source>
        <strain evidence="1 2">SORGH_AS_0335</strain>
    </source>
</reference>
<dbReference type="Proteomes" id="UP001267710">
    <property type="component" value="Unassembled WGS sequence"/>
</dbReference>
<gene>
    <name evidence="1" type="ORF">QE399_002862</name>
</gene>
<protein>
    <submittedName>
        <fullName evidence="1">Uncharacterized protein</fullName>
    </submittedName>
</protein>
<proteinExistence type="predicted"/>
<accession>A0ABU1IFF4</accession>
<comment type="caution">
    <text evidence="1">The sequence shown here is derived from an EMBL/GenBank/DDBJ whole genome shotgun (WGS) entry which is preliminary data.</text>
</comment>
<sequence length="100" mass="11172">MTAMENVSADDLFAVAQGVEVAPAAPPREPVWGWGERFHMPLYKPGTRVRMGKGWETVSHISLKRDQLRIHLVGHENTVDPSAVQLEPTVFTTLRVPEAR</sequence>
<keyword evidence="2" id="KW-1185">Reference proteome</keyword>
<organism evidence="1 2">
    <name type="scientific">Paracidovorax wautersii</name>
    <dbReference type="NCBI Taxonomy" id="1177982"/>
    <lineage>
        <taxon>Bacteria</taxon>
        <taxon>Pseudomonadati</taxon>
        <taxon>Pseudomonadota</taxon>
        <taxon>Betaproteobacteria</taxon>
        <taxon>Burkholderiales</taxon>
        <taxon>Comamonadaceae</taxon>
        <taxon>Paracidovorax</taxon>
    </lineage>
</organism>
<evidence type="ECO:0000313" key="1">
    <source>
        <dbReference type="EMBL" id="MDR6215173.1"/>
    </source>
</evidence>
<name>A0ABU1IFF4_9BURK</name>
<evidence type="ECO:0000313" key="2">
    <source>
        <dbReference type="Proteomes" id="UP001267710"/>
    </source>
</evidence>